<organism evidence="1 2">
    <name type="scientific">Leptobrachium leishanense</name>
    <name type="common">Leishan spiny toad</name>
    <dbReference type="NCBI Taxonomy" id="445787"/>
    <lineage>
        <taxon>Eukaryota</taxon>
        <taxon>Metazoa</taxon>
        <taxon>Chordata</taxon>
        <taxon>Craniata</taxon>
        <taxon>Vertebrata</taxon>
        <taxon>Euteleostomi</taxon>
        <taxon>Amphibia</taxon>
        <taxon>Batrachia</taxon>
        <taxon>Anura</taxon>
        <taxon>Pelobatoidea</taxon>
        <taxon>Megophryidae</taxon>
        <taxon>Leptobrachium</taxon>
    </lineage>
</organism>
<evidence type="ECO:0000313" key="2">
    <source>
        <dbReference type="Proteomes" id="UP000694569"/>
    </source>
</evidence>
<accession>A0A8C5Q3J4</accession>
<keyword evidence="2" id="KW-1185">Reference proteome</keyword>
<dbReference type="AlphaFoldDB" id="A0A8C5Q3J4"/>
<dbReference type="PANTHER" id="PTHR32046">
    <property type="entry name" value="G DOMAIN-CONTAINING PROTEIN"/>
    <property type="match status" value="1"/>
</dbReference>
<dbReference type="OrthoDB" id="10067955at2759"/>
<proteinExistence type="predicted"/>
<dbReference type="Proteomes" id="UP000694569">
    <property type="component" value="Unplaced"/>
</dbReference>
<dbReference type="Ensembl" id="ENSLLET00000033234.1">
    <property type="protein sequence ID" value="ENSLLEP00000032010.1"/>
    <property type="gene ID" value="ENSLLEG00000020290.1"/>
</dbReference>
<sequence>MEENIIFCVTHCDDPEPEVIDTLLKASVPCVKNEQDRPVYFCFNNSDIPVRSDNKIKVGSSIVLQKQWEKSMENMEKLFTFLPNQSTKSLILTQEVLKERRALQIILEGLIPKVQEQTLKSHELEKIKIILKEHEADVERNKHFEYEEKVTKKRRIPTDETSVNCFECVSTCHHPCNIPFSKLVYLSEVFYWNAECRVCGHGQNTHFCERYKWETYVETETKTYQELKNKYESASAEKLSVQTICERLSAEFQTSEREALKLIETAKKCLQRLQEIALKPELLTTTDYITRLINDEALNKKPGYIERIKSLEKLKQQII</sequence>
<dbReference type="GeneTree" id="ENSGT00940000166734"/>
<protein>
    <submittedName>
        <fullName evidence="1">Uncharacterized protein</fullName>
    </submittedName>
</protein>
<reference evidence="1" key="1">
    <citation type="submission" date="2025-08" db="UniProtKB">
        <authorList>
            <consortium name="Ensembl"/>
        </authorList>
    </citation>
    <scope>IDENTIFICATION</scope>
</reference>
<name>A0A8C5Q3J4_9ANUR</name>
<reference evidence="1" key="2">
    <citation type="submission" date="2025-09" db="UniProtKB">
        <authorList>
            <consortium name="Ensembl"/>
        </authorList>
    </citation>
    <scope>IDENTIFICATION</scope>
</reference>
<dbReference type="PANTHER" id="PTHR32046:SF16">
    <property type="match status" value="1"/>
</dbReference>
<evidence type="ECO:0000313" key="1">
    <source>
        <dbReference type="Ensembl" id="ENSLLEP00000032010.1"/>
    </source>
</evidence>